<evidence type="ECO:0000256" key="1">
    <source>
        <dbReference type="ARBA" id="ARBA00001933"/>
    </source>
</evidence>
<dbReference type="PANTHER" id="PTHR42684">
    <property type="entry name" value="ADENOSYLMETHIONINE-8-AMINO-7-OXONONANOATE AMINOTRANSFERASE"/>
    <property type="match status" value="1"/>
</dbReference>
<dbReference type="Proteomes" id="UP000007953">
    <property type="component" value="Chromosome"/>
</dbReference>
<dbReference type="EC" id="2.6.1.62" evidence="9"/>
<comment type="subcellular location">
    <subcellularLocation>
        <location evidence="9">Cytoplasm</location>
    </subcellularLocation>
</comment>
<comment type="subunit">
    <text evidence="9">Homodimer.</text>
</comment>
<evidence type="ECO:0000256" key="5">
    <source>
        <dbReference type="ARBA" id="ARBA00022691"/>
    </source>
</evidence>
<keyword evidence="5 9" id="KW-0949">S-adenosyl-L-methionine</keyword>
<comment type="similarity">
    <text evidence="9">Belongs to the class-III pyridoxal-phosphate-dependent aminotransferase family. BioA subfamily.</text>
</comment>
<evidence type="ECO:0000313" key="11">
    <source>
        <dbReference type="Proteomes" id="UP000007953"/>
    </source>
</evidence>
<evidence type="ECO:0000256" key="3">
    <source>
        <dbReference type="ARBA" id="ARBA00022576"/>
    </source>
</evidence>
<proteinExistence type="inferred from homology"/>
<feature type="modified residue" description="N6-(pyridoxal phosphate)lysine" evidence="9">
    <location>
        <position position="344"/>
    </location>
</feature>
<feature type="site" description="Participates in the substrate recognition with KAPA and in a stacking interaction with the adenine ring of SAM" evidence="9">
    <location>
        <position position="79"/>
    </location>
</feature>
<dbReference type="PATRIC" id="fig|1031711.3.peg.1802"/>
<dbReference type="PROSITE" id="PS00600">
    <property type="entry name" value="AA_TRANSFER_CLASS_3"/>
    <property type="match status" value="1"/>
</dbReference>
<dbReference type="NCBIfam" id="TIGR00508">
    <property type="entry name" value="bioA"/>
    <property type="match status" value="1"/>
</dbReference>
<keyword evidence="3 9" id="KW-0032">Aminotransferase</keyword>
<dbReference type="Pfam" id="PF00202">
    <property type="entry name" value="Aminotran_3"/>
    <property type="match status" value="1"/>
</dbReference>
<dbReference type="InterPro" id="IPR015421">
    <property type="entry name" value="PyrdxlP-dep_Trfase_major"/>
</dbReference>
<dbReference type="EMBL" id="CP002819">
    <property type="protein sequence ID" value="AEG69154.1"/>
    <property type="molecule type" value="Genomic_DNA"/>
</dbReference>
<evidence type="ECO:0000313" key="10">
    <source>
        <dbReference type="EMBL" id="AEG69154.1"/>
    </source>
</evidence>
<dbReference type="InterPro" id="IPR005814">
    <property type="entry name" value="Aminotrans_3"/>
</dbReference>
<reference evidence="10 11" key="1">
    <citation type="journal article" date="2011" name="J. Bacteriol.">
        <title>Complete genome sequence of the plant pathogen Ralstonia solanacearum strain Po82.</title>
        <authorList>
            <person name="Xu J."/>
            <person name="Zheng H.J."/>
            <person name="Liu L."/>
            <person name="Pan Z.C."/>
            <person name="Prior P."/>
            <person name="Tang B."/>
            <person name="Xu J.S."/>
            <person name="Zhang H."/>
            <person name="Tian Q."/>
            <person name="Zhang L.Q."/>
            <person name="Feng J."/>
        </authorList>
    </citation>
    <scope>NUCLEOTIDE SEQUENCE [LARGE SCALE GENOMIC DNA]</scope>
    <source>
        <strain evidence="10 11">Po82</strain>
    </source>
</reference>
<name>F6G124_RALS8</name>
<accession>F6G124</accession>
<dbReference type="HAMAP" id="MF_00834">
    <property type="entry name" value="BioA"/>
    <property type="match status" value="1"/>
</dbReference>
<comment type="catalytic activity">
    <reaction evidence="8 9">
        <text>(8S)-8-amino-7-oxononanoate + S-adenosyl-L-methionine = S-adenosyl-4-methylsulfanyl-2-oxobutanoate + (7R,8S)-7,8-diammoniononanoate</text>
        <dbReference type="Rhea" id="RHEA:16861"/>
        <dbReference type="ChEBI" id="CHEBI:16490"/>
        <dbReference type="ChEBI" id="CHEBI:59789"/>
        <dbReference type="ChEBI" id="CHEBI:149468"/>
        <dbReference type="ChEBI" id="CHEBI:149469"/>
        <dbReference type="EC" id="2.6.1.62"/>
    </reaction>
</comment>
<feature type="binding site" evidence="9">
    <location>
        <begin position="379"/>
        <end position="380"/>
    </location>
    <ligand>
        <name>pyridoxal 5'-phosphate</name>
        <dbReference type="ChEBI" id="CHEBI:597326"/>
    </ligand>
</feature>
<keyword evidence="7 9" id="KW-0663">Pyridoxal phosphate</keyword>
<dbReference type="CDD" id="cd00610">
    <property type="entry name" value="OAT_like"/>
    <property type="match status" value="1"/>
</dbReference>
<feature type="binding site" evidence="9">
    <location>
        <position position="315"/>
    </location>
    <ligand>
        <name>pyridoxal 5'-phosphate</name>
        <dbReference type="ChEBI" id="CHEBI:597326"/>
    </ligand>
</feature>
<comment type="cofactor">
    <cofactor evidence="1 9">
        <name>pyridoxal 5'-phosphate</name>
        <dbReference type="ChEBI" id="CHEBI:597326"/>
    </cofactor>
</comment>
<dbReference type="GO" id="GO:0004015">
    <property type="term" value="F:adenosylmethionine-8-amino-7-oxononanoate transaminase activity"/>
    <property type="evidence" value="ECO:0007669"/>
    <property type="project" value="UniProtKB-UniRule"/>
</dbReference>
<dbReference type="eggNOG" id="COG0161">
    <property type="taxonomic scope" value="Bacteria"/>
</dbReference>
<evidence type="ECO:0000256" key="6">
    <source>
        <dbReference type="ARBA" id="ARBA00022756"/>
    </source>
</evidence>
<dbReference type="InterPro" id="IPR015424">
    <property type="entry name" value="PyrdxlP-dep_Trfase"/>
</dbReference>
<comment type="pathway">
    <text evidence="2 9">Cofactor biosynthesis; biotin biosynthesis; 7,8-diaminononanoate from 8-amino-7-oxononanoate (SAM route): step 1/1.</text>
</comment>
<evidence type="ECO:0000256" key="4">
    <source>
        <dbReference type="ARBA" id="ARBA00022679"/>
    </source>
</evidence>
<evidence type="ECO:0000256" key="2">
    <source>
        <dbReference type="ARBA" id="ARBA00005063"/>
    </source>
</evidence>
<feature type="binding site" evidence="9">
    <location>
        <position position="466"/>
    </location>
    <ligand>
        <name>substrate</name>
    </ligand>
</feature>
<keyword evidence="4 9" id="KW-0808">Transferase</keyword>
<dbReference type="UniPathway" id="UPA00078">
    <property type="reaction ID" value="UER00160"/>
</dbReference>
<dbReference type="GO" id="GO:0030170">
    <property type="term" value="F:pyridoxal phosphate binding"/>
    <property type="evidence" value="ECO:0007669"/>
    <property type="project" value="UniProtKB-UniRule"/>
</dbReference>
<dbReference type="GO" id="GO:0009102">
    <property type="term" value="P:biotin biosynthetic process"/>
    <property type="evidence" value="ECO:0007669"/>
    <property type="project" value="UniProtKB-UniRule"/>
</dbReference>
<evidence type="ECO:0000256" key="7">
    <source>
        <dbReference type="ARBA" id="ARBA00022898"/>
    </source>
</evidence>
<protein>
    <recommendedName>
        <fullName evidence="9">Adenosylmethionine-8-amino-7-oxononanoate aminotransferase</fullName>
        <ecNumber evidence="9">2.6.1.62</ecNumber>
    </recommendedName>
    <alternativeName>
        <fullName evidence="9">7,8-diamino-pelargonic acid aminotransferase</fullName>
        <shortName evidence="9">DAPA AT</shortName>
        <shortName evidence="9">DAPA aminotransferase</shortName>
    </alternativeName>
    <alternativeName>
        <fullName evidence="9">7,8-diaminononanoate synthase</fullName>
        <shortName evidence="9">DANS</shortName>
    </alternativeName>
    <alternativeName>
        <fullName evidence="9">Diaminopelargonic acid synthase</fullName>
    </alternativeName>
</protein>
<organism evidence="10 11">
    <name type="scientific">Ralstonia solanacearum (strain Po82)</name>
    <dbReference type="NCBI Taxonomy" id="1031711"/>
    <lineage>
        <taxon>Bacteria</taxon>
        <taxon>Pseudomonadati</taxon>
        <taxon>Pseudomonadota</taxon>
        <taxon>Betaproteobacteria</taxon>
        <taxon>Burkholderiales</taxon>
        <taxon>Burkholderiaceae</taxon>
        <taxon>Ralstonia</taxon>
        <taxon>Ralstonia solanacearum species complex</taxon>
    </lineage>
</organism>
<dbReference type="Gene3D" id="3.40.640.10">
    <property type="entry name" value="Type I PLP-dependent aspartate aminotransferase-like (Major domain)"/>
    <property type="match status" value="1"/>
</dbReference>
<dbReference type="InterPro" id="IPR049704">
    <property type="entry name" value="Aminotrans_3_PPA_site"/>
</dbReference>
<dbReference type="GO" id="GO:0005737">
    <property type="term" value="C:cytoplasm"/>
    <property type="evidence" value="ECO:0007669"/>
    <property type="project" value="UniProtKB-SubCell"/>
</dbReference>
<gene>
    <name evidence="9 10" type="primary">bioA</name>
    <name evidence="10" type="ordered locus">RSPO_c01854</name>
</gene>
<feature type="binding site" evidence="9">
    <location>
        <position position="209"/>
    </location>
    <ligand>
        <name>substrate</name>
    </ligand>
</feature>
<dbReference type="HOGENOM" id="CLU_016922_4_3_4"/>
<feature type="binding site" evidence="9">
    <location>
        <begin position="176"/>
        <end position="177"/>
    </location>
    <ligand>
        <name>pyridoxal 5'-phosphate</name>
        <dbReference type="ChEBI" id="CHEBI:597326"/>
    </ligand>
</feature>
<feature type="binding site" evidence="9">
    <location>
        <position position="344"/>
    </location>
    <ligand>
        <name>substrate</name>
    </ligand>
</feature>
<keyword evidence="9" id="KW-0963">Cytoplasm</keyword>
<dbReference type="InterPro" id="IPR015422">
    <property type="entry name" value="PyrdxlP-dep_Trfase_small"/>
</dbReference>
<dbReference type="InterPro" id="IPR005815">
    <property type="entry name" value="BioA"/>
</dbReference>
<dbReference type="Gene3D" id="3.90.1150.10">
    <property type="entry name" value="Aspartate Aminotransferase, domain 1"/>
    <property type="match status" value="1"/>
</dbReference>
<comment type="function">
    <text evidence="9">Catalyzes the transfer of the alpha-amino group from S-adenosyl-L-methionine (SAM) to 7-keto-8-aminopelargonic acid (KAPA) to form 7,8-diaminopelargonic acid (DAPA). It is the only aminotransferase known to utilize SAM as an amino donor.</text>
</comment>
<dbReference type="KEGG" id="rsn:RSPO_c01854"/>
<evidence type="ECO:0000256" key="9">
    <source>
        <dbReference type="HAMAP-Rule" id="MF_00834"/>
    </source>
</evidence>
<feature type="binding site" evidence="9">
    <location>
        <position position="378"/>
    </location>
    <ligand>
        <name>substrate</name>
    </ligand>
</feature>
<dbReference type="AlphaFoldDB" id="F6G124"/>
<keyword evidence="6 9" id="KW-0093">Biotin biosynthesis</keyword>
<sequence length="515" mass="55359">MHPNLPEKYVDLSACRRMACPLPYAAMCRPQAAPPPCGSRHRFQEICMAYPPIPVPADGASSANAAWQARSRAAVWHPCTQNARLDAMPPLPIARGQGPWLIDFDGKRYLDGTSSWWVNLFGHANPHINAALKAQLDMLEHTMLAGATHRPAVELAERLVGLTGGVLGHSFFGSDGASAVEIALKMSFHAHRNAGQGTRNRFICLEHGYHGETLGALGVTDVAIFRDAYDPLILQSHRVPSPDARLAGPGETAADVAERALAALRDCLAANDGTIAAVIIEPLVQCAAGMAMHDAGYLRGVRALCDQFGVHWIADEIAVGCGRTGTFFACEQAGVWPDLLCLSKGISGGYLPLSIVLSRDAIYAAFNDEAPVRSFLHSHSYTGNPLACRAALATLDLFAEEDVFARNRVTAARIAQGLAPLAHDARFVHLRQAGMITAFDVHPEVAGPRFPERFALTARTHGLLLRPIGNTVYLLPPYVLTDDETDALVERTLHTLEDTLAQATGAHEGETHAIA</sequence>
<dbReference type="SUPFAM" id="SSF53383">
    <property type="entry name" value="PLP-dependent transferases"/>
    <property type="match status" value="1"/>
</dbReference>
<feature type="binding site" evidence="9">
    <location>
        <position position="116"/>
    </location>
    <ligand>
        <name>substrate</name>
    </ligand>
</feature>
<evidence type="ECO:0000256" key="8">
    <source>
        <dbReference type="ARBA" id="ARBA00048449"/>
    </source>
</evidence>
<dbReference type="PANTHER" id="PTHR42684:SF17">
    <property type="entry name" value="ADENOSYLMETHIONINE-8-AMINO-7-OXONONANOATE AMINOTRANSFERASE"/>
    <property type="match status" value="1"/>
</dbReference>